<comment type="similarity">
    <text evidence="8">Belongs to the binding-protein-dependent transport system permease family.</text>
</comment>
<keyword evidence="11" id="KW-1185">Reference proteome</keyword>
<name>A0A0M4NKD5_9GAMM</name>
<dbReference type="Gene3D" id="1.10.3720.10">
    <property type="entry name" value="MetI-like"/>
    <property type="match status" value="2"/>
</dbReference>
<keyword evidence="7 8" id="KW-0472">Membrane</keyword>
<feature type="domain" description="ABC transmembrane type-1" evidence="9">
    <location>
        <begin position="321"/>
        <end position="524"/>
    </location>
</feature>
<comment type="subcellular location">
    <subcellularLocation>
        <location evidence="1">Cell inner membrane</location>
        <topology evidence="1">Multi-pass membrane protein</topology>
    </subcellularLocation>
    <subcellularLocation>
        <location evidence="8">Cell membrane</location>
        <topology evidence="8">Multi-pass membrane protein</topology>
    </subcellularLocation>
</comment>
<evidence type="ECO:0000313" key="10">
    <source>
        <dbReference type="EMBL" id="ALE53263.1"/>
    </source>
</evidence>
<dbReference type="CDD" id="cd06261">
    <property type="entry name" value="TM_PBP2"/>
    <property type="match status" value="2"/>
</dbReference>
<gene>
    <name evidence="10" type="ORF">SP60_06680</name>
</gene>
<dbReference type="Pfam" id="PF00528">
    <property type="entry name" value="BPD_transp_1"/>
    <property type="match status" value="2"/>
</dbReference>
<feature type="transmembrane region" description="Helical" evidence="8">
    <location>
        <begin position="233"/>
        <end position="251"/>
    </location>
</feature>
<feature type="transmembrane region" description="Helical" evidence="8">
    <location>
        <begin position="52"/>
        <end position="76"/>
    </location>
</feature>
<feature type="transmembrane region" description="Helical" evidence="8">
    <location>
        <begin position="448"/>
        <end position="470"/>
    </location>
</feature>
<dbReference type="RefSeq" id="WP_053952242.1">
    <property type="nucleotide sequence ID" value="NZ_CP010552.1"/>
</dbReference>
<feature type="transmembrane region" description="Helical" evidence="8">
    <location>
        <begin position="506"/>
        <end position="527"/>
    </location>
</feature>
<dbReference type="PATRIC" id="fig|1705394.5.peg.1332"/>
<feature type="transmembrane region" description="Helical" evidence="8">
    <location>
        <begin position="358"/>
        <end position="379"/>
    </location>
</feature>
<accession>A0A0M4NKD5</accession>
<feature type="transmembrane region" description="Helical" evidence="8">
    <location>
        <begin position="326"/>
        <end position="346"/>
    </location>
</feature>
<dbReference type="GO" id="GO:0055085">
    <property type="term" value="P:transmembrane transport"/>
    <property type="evidence" value="ECO:0007669"/>
    <property type="project" value="InterPro"/>
</dbReference>
<dbReference type="EMBL" id="CP010552">
    <property type="protein sequence ID" value="ALE53263.1"/>
    <property type="molecule type" value="Genomic_DNA"/>
</dbReference>
<dbReference type="AlphaFoldDB" id="A0A0M4NKD5"/>
<dbReference type="PROSITE" id="PS50928">
    <property type="entry name" value="ABC_TM1"/>
    <property type="match status" value="2"/>
</dbReference>
<keyword evidence="2 8" id="KW-0813">Transport</keyword>
<dbReference type="KEGG" id="tho:SP60_06680"/>
<evidence type="ECO:0000256" key="2">
    <source>
        <dbReference type="ARBA" id="ARBA00022448"/>
    </source>
</evidence>
<feature type="transmembrane region" description="Helical" evidence="8">
    <location>
        <begin position="12"/>
        <end position="32"/>
    </location>
</feature>
<dbReference type="PANTHER" id="PTHR43357">
    <property type="entry name" value="INNER MEMBRANE ABC TRANSPORTER PERMEASE PROTEIN YDCV"/>
    <property type="match status" value="1"/>
</dbReference>
<keyword evidence="4" id="KW-0997">Cell inner membrane</keyword>
<keyword evidence="6 8" id="KW-1133">Transmembrane helix</keyword>
<dbReference type="SUPFAM" id="SSF161098">
    <property type="entry name" value="MetI-like"/>
    <property type="match status" value="2"/>
</dbReference>
<evidence type="ECO:0000256" key="4">
    <source>
        <dbReference type="ARBA" id="ARBA00022519"/>
    </source>
</evidence>
<keyword evidence="5 8" id="KW-0812">Transmembrane</keyword>
<dbReference type="FunFam" id="1.10.3720.10:FF:000088">
    <property type="entry name" value="Iron(III) ABC transporter, permease protein"/>
    <property type="match status" value="1"/>
</dbReference>
<evidence type="ECO:0000259" key="9">
    <source>
        <dbReference type="PROSITE" id="PS50928"/>
    </source>
</evidence>
<dbReference type="InterPro" id="IPR035906">
    <property type="entry name" value="MetI-like_sf"/>
</dbReference>
<feature type="transmembrane region" description="Helical" evidence="8">
    <location>
        <begin position="190"/>
        <end position="213"/>
    </location>
</feature>
<feature type="domain" description="ABC transmembrane type-1" evidence="9">
    <location>
        <begin position="50"/>
        <end position="250"/>
    </location>
</feature>
<dbReference type="STRING" id="1705394.SP60_06680"/>
<evidence type="ECO:0000256" key="8">
    <source>
        <dbReference type="RuleBase" id="RU363032"/>
    </source>
</evidence>
<evidence type="ECO:0000256" key="7">
    <source>
        <dbReference type="ARBA" id="ARBA00023136"/>
    </source>
</evidence>
<proteinExistence type="inferred from homology"/>
<feature type="transmembrane region" description="Helical" evidence="8">
    <location>
        <begin position="88"/>
        <end position="112"/>
    </location>
</feature>
<organism evidence="10 11">
    <name type="scientific">Candidatus Thioglobus autotrophicus</name>
    <dbReference type="NCBI Taxonomy" id="1705394"/>
    <lineage>
        <taxon>Bacteria</taxon>
        <taxon>Pseudomonadati</taxon>
        <taxon>Pseudomonadota</taxon>
        <taxon>Gammaproteobacteria</taxon>
        <taxon>Candidatus Pseudothioglobaceae</taxon>
        <taxon>Candidatus Thioglobus</taxon>
    </lineage>
</organism>
<dbReference type="InterPro" id="IPR000515">
    <property type="entry name" value="MetI-like"/>
</dbReference>
<protein>
    <submittedName>
        <fullName evidence="10">ABC transporter permease</fullName>
    </submittedName>
</protein>
<feature type="transmembrane region" description="Helical" evidence="8">
    <location>
        <begin position="277"/>
        <end position="306"/>
    </location>
</feature>
<evidence type="ECO:0000256" key="6">
    <source>
        <dbReference type="ARBA" id="ARBA00022989"/>
    </source>
</evidence>
<evidence type="ECO:0000256" key="5">
    <source>
        <dbReference type="ARBA" id="ARBA00022692"/>
    </source>
</evidence>
<sequence length="535" mass="59346">MKKYCLSSKIWISLLALLVAMPIFVVAFSWLLPEHELWTHFSQNLLPDLISSTVILLFGVGLGVTLLGTVLAYLVVMVEFPGRKWLEWALFLPFAVPAYVLAFVYLGVFDYSGYVQVWMREVLGLPGFDIRAGSWAIILTFVLVFYPYVYMMTRASFKRQKISMIEAGKLLGANPIRVFFKISLPLARPAVAAGLLVTLMETLADFGVVSLFNYDTFTTAIYSAWGDFRSIEVAAQLASLLVLVAFFLIYFEKKARGQAKYYSADVVNKKPYQATGVIGWLISLFVLSVFMFSFALPMLQLVVWGWASVGEEWSSKYFDLITSTSILTISAALITVVIATVLALPGRCKQGSIWLKSVIRLATLGYALPGSVMAVGLLYGINQISEVNIHWGGESINHLIFGSIALLIFAYVSRFMAIAYSSIEASAQQIKPVYTQSARLLGASRLRLIWQVYLPMMMPGILAGGLLVAVDVMKELPATYLLRPFGWDTLAIQVYELSAEGLFERAAIPALIMVLFGAILMGVFQYLDKKSSKTS</sequence>
<evidence type="ECO:0000256" key="3">
    <source>
        <dbReference type="ARBA" id="ARBA00022475"/>
    </source>
</evidence>
<dbReference type="GO" id="GO:0005886">
    <property type="term" value="C:plasma membrane"/>
    <property type="evidence" value="ECO:0007669"/>
    <property type="project" value="UniProtKB-SubCell"/>
</dbReference>
<dbReference type="Proteomes" id="UP000058020">
    <property type="component" value="Chromosome"/>
</dbReference>
<evidence type="ECO:0000256" key="1">
    <source>
        <dbReference type="ARBA" id="ARBA00004429"/>
    </source>
</evidence>
<dbReference type="PANTHER" id="PTHR43357:SF3">
    <property type="entry name" value="FE(3+)-TRANSPORT SYSTEM PERMEASE PROTEIN FBPB 2"/>
    <property type="match status" value="1"/>
</dbReference>
<evidence type="ECO:0000313" key="11">
    <source>
        <dbReference type="Proteomes" id="UP000058020"/>
    </source>
</evidence>
<reference evidence="10 11" key="1">
    <citation type="journal article" date="2015" name="Genome Announc.">
        <title>Genome Sequence of 'Candidatus Thioglobus autotrophica' Strain EF1, a Chemoautotroph from the SUP05 Clade of Marine Gammaproteobacteria.</title>
        <authorList>
            <person name="Shah V."/>
            <person name="Morris R.M."/>
        </authorList>
    </citation>
    <scope>NUCLEOTIDE SEQUENCE [LARGE SCALE GENOMIC DNA]</scope>
    <source>
        <strain evidence="10 11">EF1</strain>
    </source>
</reference>
<feature type="transmembrane region" description="Helical" evidence="8">
    <location>
        <begin position="132"/>
        <end position="151"/>
    </location>
</feature>
<feature type="transmembrane region" description="Helical" evidence="8">
    <location>
        <begin position="399"/>
        <end position="421"/>
    </location>
</feature>
<keyword evidence="3" id="KW-1003">Cell membrane</keyword>